<accession>B1ZW18</accession>
<protein>
    <submittedName>
        <fullName evidence="3">Glycosyl transferase group 1</fullName>
    </submittedName>
</protein>
<dbReference type="OrthoDB" id="9764577at2"/>
<dbReference type="EMBL" id="CP001032">
    <property type="protein sequence ID" value="ACB76032.1"/>
    <property type="molecule type" value="Genomic_DNA"/>
</dbReference>
<dbReference type="Gene3D" id="3.40.50.2000">
    <property type="entry name" value="Glycogen Phosphorylase B"/>
    <property type="match status" value="2"/>
</dbReference>
<keyword evidence="3" id="KW-0808">Transferase</keyword>
<evidence type="ECO:0000313" key="3">
    <source>
        <dbReference type="EMBL" id="ACB76032.1"/>
    </source>
</evidence>
<dbReference type="PANTHER" id="PTHR45947">
    <property type="entry name" value="SULFOQUINOVOSYL TRANSFERASE SQD2"/>
    <property type="match status" value="1"/>
</dbReference>
<evidence type="ECO:0000259" key="1">
    <source>
        <dbReference type="Pfam" id="PF00534"/>
    </source>
</evidence>
<keyword evidence="4" id="KW-1185">Reference proteome</keyword>
<organism evidence="3 4">
    <name type="scientific">Opitutus terrae (strain DSM 11246 / JCM 15787 / PB90-1)</name>
    <dbReference type="NCBI Taxonomy" id="452637"/>
    <lineage>
        <taxon>Bacteria</taxon>
        <taxon>Pseudomonadati</taxon>
        <taxon>Verrucomicrobiota</taxon>
        <taxon>Opitutia</taxon>
        <taxon>Opitutales</taxon>
        <taxon>Opitutaceae</taxon>
        <taxon>Opitutus</taxon>
    </lineage>
</organism>
<dbReference type="eggNOG" id="COG0438">
    <property type="taxonomic scope" value="Bacteria"/>
</dbReference>
<proteinExistence type="predicted"/>
<feature type="domain" description="Glycosyl transferase family 1" evidence="1">
    <location>
        <begin position="197"/>
        <end position="321"/>
    </location>
</feature>
<evidence type="ECO:0000313" key="4">
    <source>
        <dbReference type="Proteomes" id="UP000007013"/>
    </source>
</evidence>
<dbReference type="Pfam" id="PF00534">
    <property type="entry name" value="Glycos_transf_1"/>
    <property type="match status" value="1"/>
</dbReference>
<dbReference type="CAZy" id="GT4">
    <property type="family name" value="Glycosyltransferase Family 4"/>
</dbReference>
<dbReference type="InterPro" id="IPR028098">
    <property type="entry name" value="Glyco_trans_4-like_N"/>
</dbReference>
<name>B1ZW18_OPITP</name>
<dbReference type="GO" id="GO:0016758">
    <property type="term" value="F:hexosyltransferase activity"/>
    <property type="evidence" value="ECO:0007669"/>
    <property type="project" value="TreeGrafter"/>
</dbReference>
<dbReference type="Proteomes" id="UP000007013">
    <property type="component" value="Chromosome"/>
</dbReference>
<feature type="domain" description="Glycosyltransferase subfamily 4-like N-terminal" evidence="2">
    <location>
        <begin position="16"/>
        <end position="175"/>
    </location>
</feature>
<dbReference type="SUPFAM" id="SSF53756">
    <property type="entry name" value="UDP-Glycosyltransferase/glycogen phosphorylase"/>
    <property type="match status" value="1"/>
</dbReference>
<dbReference type="HOGENOM" id="CLU_009583_2_1_0"/>
<dbReference type="KEGG" id="ote:Oter_2751"/>
<dbReference type="InterPro" id="IPR001296">
    <property type="entry name" value="Glyco_trans_1"/>
</dbReference>
<dbReference type="InterPro" id="IPR050194">
    <property type="entry name" value="Glycosyltransferase_grp1"/>
</dbReference>
<dbReference type="PANTHER" id="PTHR45947:SF3">
    <property type="entry name" value="SULFOQUINOVOSYL TRANSFERASE SQD2"/>
    <property type="match status" value="1"/>
</dbReference>
<dbReference type="STRING" id="452637.Oter_2751"/>
<dbReference type="AlphaFoldDB" id="B1ZW18"/>
<dbReference type="RefSeq" id="WP_012375567.1">
    <property type="nucleotide sequence ID" value="NC_010571.1"/>
</dbReference>
<gene>
    <name evidence="3" type="ordered locus">Oter_2751</name>
</gene>
<reference evidence="3 4" key="1">
    <citation type="journal article" date="2011" name="J. Bacteriol.">
        <title>Genome sequence of the verrucomicrobium Opitutus terrae PB90-1, an abundant inhabitant of rice paddy soil ecosystems.</title>
        <authorList>
            <person name="van Passel M.W."/>
            <person name="Kant R."/>
            <person name="Palva A."/>
            <person name="Copeland A."/>
            <person name="Lucas S."/>
            <person name="Lapidus A."/>
            <person name="Glavina del Rio T."/>
            <person name="Pitluck S."/>
            <person name="Goltsman E."/>
            <person name="Clum A."/>
            <person name="Sun H."/>
            <person name="Schmutz J."/>
            <person name="Larimer F.W."/>
            <person name="Land M.L."/>
            <person name="Hauser L."/>
            <person name="Kyrpides N."/>
            <person name="Mikhailova N."/>
            <person name="Richardson P.P."/>
            <person name="Janssen P.H."/>
            <person name="de Vos W.M."/>
            <person name="Smidt H."/>
        </authorList>
    </citation>
    <scope>NUCLEOTIDE SEQUENCE [LARGE SCALE GENOMIC DNA]</scope>
    <source>
        <strain evidence="4">DSM 11246 / JCM 15787 / PB90-1</strain>
    </source>
</reference>
<evidence type="ECO:0000259" key="2">
    <source>
        <dbReference type="Pfam" id="PF13439"/>
    </source>
</evidence>
<sequence length="384" mass="42440">MMRVCQIVPSLEEHHGGPSKSVLALAQALARAGAAVDLLAAHATERQVRDFERLRIRIHPRTWPRRLCCSAGLRAELAAQRYDIVHSHALWLRPLHYAHQHADATGAPFVISPRGMMSPWAWGFHRGRKLFARRFVHPGAFEAAAGWHATSQEEAEAIQALGFRQPICVAPNGVEPPEPAEHAAARAAWHRWCPESAERPTALFYSRFHCKKRVLELIDLWLERAPRDWLLLMVGVPEEYTPAQLETYVLRAGGGGQVRVHDGVGRPAPYPVASLFLLPSHSENFGLVIAEAMASGVPVLVTDTTPWTEVNSRGVGWCVPWQSYGEVLSAALRESPTALAARGAAARTWVTEQFSWASSARKLAAFYRELLAERARPPTPDGTG</sequence>
<dbReference type="Pfam" id="PF13439">
    <property type="entry name" value="Glyco_transf_4"/>
    <property type="match status" value="1"/>
</dbReference>